<dbReference type="InterPro" id="IPR033635">
    <property type="entry name" value="ANKS1/Caskin"/>
</dbReference>
<dbReference type="PROSITE" id="PS50297">
    <property type="entry name" value="ANK_REP_REGION"/>
    <property type="match status" value="1"/>
</dbReference>
<protein>
    <recommendedName>
        <fullName evidence="4">GPI inositol-deacylase winged helix domain-containing protein</fullName>
    </recommendedName>
</protein>
<dbReference type="InterPro" id="IPR002110">
    <property type="entry name" value="Ankyrin_rpt"/>
</dbReference>
<dbReference type="Gene3D" id="1.25.40.20">
    <property type="entry name" value="Ankyrin repeat-containing domain"/>
    <property type="match status" value="2"/>
</dbReference>
<evidence type="ECO:0000313" key="6">
    <source>
        <dbReference type="Proteomes" id="UP001215712"/>
    </source>
</evidence>
<dbReference type="InterPro" id="IPR054471">
    <property type="entry name" value="GPIID_WHD"/>
</dbReference>
<evidence type="ECO:0000259" key="4">
    <source>
        <dbReference type="Pfam" id="PF22939"/>
    </source>
</evidence>
<dbReference type="PANTHER" id="PTHR24174:SF16">
    <property type="entry name" value="CASKIN-2"/>
    <property type="match status" value="1"/>
</dbReference>
<feature type="repeat" description="ANK" evidence="3">
    <location>
        <begin position="356"/>
        <end position="389"/>
    </location>
</feature>
<keyword evidence="1" id="KW-0677">Repeat</keyword>
<dbReference type="Pfam" id="PF22939">
    <property type="entry name" value="WHD_GPIID"/>
    <property type="match status" value="1"/>
</dbReference>
<accession>A0AAD6HUF2</accession>
<dbReference type="Proteomes" id="UP001215712">
    <property type="component" value="Unassembled WGS sequence"/>
</dbReference>
<dbReference type="SMART" id="SM00248">
    <property type="entry name" value="ANK"/>
    <property type="match status" value="3"/>
</dbReference>
<reference evidence="5" key="1">
    <citation type="journal article" date="2023" name="IMA Fungus">
        <title>Comparative genomic study of the Penicillium genus elucidates a diverse pangenome and 15 lateral gene transfer events.</title>
        <authorList>
            <person name="Petersen C."/>
            <person name="Sorensen T."/>
            <person name="Nielsen M.R."/>
            <person name="Sondergaard T.E."/>
            <person name="Sorensen J.L."/>
            <person name="Fitzpatrick D.A."/>
            <person name="Frisvad J.C."/>
            <person name="Nielsen K.L."/>
        </authorList>
    </citation>
    <scope>NUCLEOTIDE SEQUENCE</scope>
    <source>
        <strain evidence="5">IBT 17514</strain>
    </source>
</reference>
<feature type="domain" description="GPI inositol-deacylase winged helix" evidence="4">
    <location>
        <begin position="107"/>
        <end position="188"/>
    </location>
</feature>
<keyword evidence="6" id="KW-1185">Reference proteome</keyword>
<dbReference type="PROSITE" id="PS50088">
    <property type="entry name" value="ANK_REPEAT"/>
    <property type="match status" value="2"/>
</dbReference>
<dbReference type="Pfam" id="PF12796">
    <property type="entry name" value="Ank_2"/>
    <property type="match status" value="1"/>
</dbReference>
<sequence length="430" mass="47833">MGITAWIIGPLRNTSLNLFATSRDVDKITSQFSECTWKEITAQNNDILCYVNSQMSRLCPSQISKYPEVQNLIRHTIVDVARGILPCGPSRLDDTYLQAVERIENQSKGYRELARRTLSWLTYSKRALSLPEIQHALAVRTGAKDLDEKFIADAITLASICAGLIIVDQRSESIDFIHYTTKEYFESTGELEGAKIQISTTCITYLSLKVFNDGSCSSDNLFESRVCKNPFYDYAARNWGHHAGDISGEPGSLILEFLSSEGKLTSSCQAMMVDGSFYHFFNYSQNVPRQIAGVQLAAQFGLLKVMIKLVFEGHDPDLKTSEGRTPLSLAAENGHVALVWLLLTMHQMNTDSKDNNGRTPFSWATVNGHEDSMILFLTNDKVNPDSRDNLGRTPLSLAAQNGHVNALWLLLGDNRVEPDSGNNHGRTPLS</sequence>
<dbReference type="PANTHER" id="PTHR24174">
    <property type="entry name" value="ANKYRIN REPEAT AND STERILE ALPHA MOTIF DOMAIN-CONTAINING PROTEIN 1"/>
    <property type="match status" value="1"/>
</dbReference>
<keyword evidence="2 3" id="KW-0040">ANK repeat</keyword>
<evidence type="ECO:0000256" key="2">
    <source>
        <dbReference type="ARBA" id="ARBA00023043"/>
    </source>
</evidence>
<dbReference type="AlphaFoldDB" id="A0AAD6HUF2"/>
<proteinExistence type="predicted"/>
<dbReference type="Pfam" id="PF00023">
    <property type="entry name" value="Ank"/>
    <property type="match status" value="1"/>
</dbReference>
<organism evidence="5 6">
    <name type="scientific">Penicillium malachiteum</name>
    <dbReference type="NCBI Taxonomy" id="1324776"/>
    <lineage>
        <taxon>Eukaryota</taxon>
        <taxon>Fungi</taxon>
        <taxon>Dikarya</taxon>
        <taxon>Ascomycota</taxon>
        <taxon>Pezizomycotina</taxon>
        <taxon>Eurotiomycetes</taxon>
        <taxon>Eurotiomycetidae</taxon>
        <taxon>Eurotiales</taxon>
        <taxon>Aspergillaceae</taxon>
        <taxon>Penicillium</taxon>
    </lineage>
</organism>
<dbReference type="EMBL" id="JAQJAN010000002">
    <property type="protein sequence ID" value="KAJ5738434.1"/>
    <property type="molecule type" value="Genomic_DNA"/>
</dbReference>
<dbReference type="SUPFAM" id="SSF48403">
    <property type="entry name" value="Ankyrin repeat"/>
    <property type="match status" value="1"/>
</dbReference>
<dbReference type="InterPro" id="IPR036770">
    <property type="entry name" value="Ankyrin_rpt-contain_sf"/>
</dbReference>
<reference evidence="5" key="2">
    <citation type="submission" date="2023-01" db="EMBL/GenBank/DDBJ databases">
        <authorList>
            <person name="Petersen C."/>
        </authorList>
    </citation>
    <scope>NUCLEOTIDE SEQUENCE</scope>
    <source>
        <strain evidence="5">IBT 17514</strain>
    </source>
</reference>
<name>A0AAD6HUF2_9EURO</name>
<gene>
    <name evidence="5" type="ORF">N7493_001589</name>
</gene>
<feature type="repeat" description="ANK" evidence="3">
    <location>
        <begin position="322"/>
        <end position="355"/>
    </location>
</feature>
<comment type="caution">
    <text evidence="5">The sequence shown here is derived from an EMBL/GenBank/DDBJ whole genome shotgun (WGS) entry which is preliminary data.</text>
</comment>
<evidence type="ECO:0000313" key="5">
    <source>
        <dbReference type="EMBL" id="KAJ5738434.1"/>
    </source>
</evidence>
<evidence type="ECO:0000256" key="3">
    <source>
        <dbReference type="PROSITE-ProRule" id="PRU00023"/>
    </source>
</evidence>
<evidence type="ECO:0000256" key="1">
    <source>
        <dbReference type="ARBA" id="ARBA00022737"/>
    </source>
</evidence>